<dbReference type="Proteomes" id="UP000475532">
    <property type="component" value="Unassembled WGS sequence"/>
</dbReference>
<accession>A0A6L9QKJ4</accession>
<gene>
    <name evidence="1" type="ORF">G3I70_24420</name>
</gene>
<comment type="caution">
    <text evidence="1">The sequence shown here is derived from an EMBL/GenBank/DDBJ whole genome shotgun (WGS) entry which is preliminary data.</text>
</comment>
<dbReference type="EMBL" id="JAAGLI010000636">
    <property type="protein sequence ID" value="NEA25608.1"/>
    <property type="molecule type" value="Genomic_DNA"/>
</dbReference>
<feature type="non-terminal residue" evidence="1">
    <location>
        <position position="1"/>
    </location>
</feature>
<evidence type="ECO:0000313" key="2">
    <source>
        <dbReference type="Proteomes" id="UP000475532"/>
    </source>
</evidence>
<name>A0A6L9QKJ4_9ACTN</name>
<proteinExistence type="predicted"/>
<dbReference type="AlphaFoldDB" id="A0A6L9QKJ4"/>
<reference evidence="1 2" key="1">
    <citation type="submission" date="2020-01" db="EMBL/GenBank/DDBJ databases">
        <title>Insect and environment-associated Actinomycetes.</title>
        <authorList>
            <person name="Currrie C."/>
            <person name="Chevrette M."/>
            <person name="Carlson C."/>
            <person name="Stubbendieck R."/>
            <person name="Wendt-Pienkowski E."/>
        </authorList>
    </citation>
    <scope>NUCLEOTIDE SEQUENCE [LARGE SCALE GENOMIC DNA]</scope>
    <source>
        <strain evidence="1 2">SID10258</strain>
    </source>
</reference>
<dbReference type="RefSeq" id="WP_163059692.1">
    <property type="nucleotide sequence ID" value="NZ_JAAGLI010000636.1"/>
</dbReference>
<sequence length="63" mass="6403">TKIAEQGVWPAVEDAGPGTAVLADGFSCRTQIEAGTAARPRHLAELLADLLPGGADGHPGGRR</sequence>
<organism evidence="1 2">
    <name type="scientific">Actinomadura bangladeshensis</name>
    <dbReference type="NCBI Taxonomy" id="453573"/>
    <lineage>
        <taxon>Bacteria</taxon>
        <taxon>Bacillati</taxon>
        <taxon>Actinomycetota</taxon>
        <taxon>Actinomycetes</taxon>
        <taxon>Streptosporangiales</taxon>
        <taxon>Thermomonosporaceae</taxon>
        <taxon>Actinomadura</taxon>
    </lineage>
</organism>
<protein>
    <recommendedName>
        <fullName evidence="3">(Fe-S)-binding protein</fullName>
    </recommendedName>
</protein>
<evidence type="ECO:0008006" key="3">
    <source>
        <dbReference type="Google" id="ProtNLM"/>
    </source>
</evidence>
<evidence type="ECO:0000313" key="1">
    <source>
        <dbReference type="EMBL" id="NEA25608.1"/>
    </source>
</evidence>